<name>A0AAV7K1Y3_9METZ</name>
<dbReference type="Proteomes" id="UP001165289">
    <property type="component" value="Unassembled WGS sequence"/>
</dbReference>
<organism evidence="1 2">
    <name type="scientific">Oopsacas minuta</name>
    <dbReference type="NCBI Taxonomy" id="111878"/>
    <lineage>
        <taxon>Eukaryota</taxon>
        <taxon>Metazoa</taxon>
        <taxon>Porifera</taxon>
        <taxon>Hexactinellida</taxon>
        <taxon>Hexasterophora</taxon>
        <taxon>Lyssacinosida</taxon>
        <taxon>Leucopsacidae</taxon>
        <taxon>Oopsacas</taxon>
    </lineage>
</organism>
<evidence type="ECO:0000313" key="2">
    <source>
        <dbReference type="Proteomes" id="UP001165289"/>
    </source>
</evidence>
<dbReference type="EMBL" id="JAKMXF010000221">
    <property type="protein sequence ID" value="KAI6654953.1"/>
    <property type="molecule type" value="Genomic_DNA"/>
</dbReference>
<proteinExistence type="predicted"/>
<reference evidence="1 2" key="1">
    <citation type="journal article" date="2023" name="BMC Biol.">
        <title>The compact genome of the sponge Oopsacas minuta (Hexactinellida) is lacking key metazoan core genes.</title>
        <authorList>
            <person name="Santini S."/>
            <person name="Schenkelaars Q."/>
            <person name="Jourda C."/>
            <person name="Duchesne M."/>
            <person name="Belahbib H."/>
            <person name="Rocher C."/>
            <person name="Selva M."/>
            <person name="Riesgo A."/>
            <person name="Vervoort M."/>
            <person name="Leys S.P."/>
            <person name="Kodjabachian L."/>
            <person name="Le Bivic A."/>
            <person name="Borchiellini C."/>
            <person name="Claverie J.M."/>
            <person name="Renard E."/>
        </authorList>
    </citation>
    <scope>NUCLEOTIDE SEQUENCE [LARGE SCALE GENOMIC DNA]</scope>
    <source>
        <strain evidence="1">SPO-2</strain>
    </source>
</reference>
<protein>
    <submittedName>
        <fullName evidence="1">Uncharacterized protein</fullName>
    </submittedName>
</protein>
<gene>
    <name evidence="1" type="ORF">LOD99_2831</name>
</gene>
<accession>A0AAV7K1Y3</accession>
<keyword evidence="2" id="KW-1185">Reference proteome</keyword>
<comment type="caution">
    <text evidence="1">The sequence shown here is derived from an EMBL/GenBank/DDBJ whole genome shotgun (WGS) entry which is preliminary data.</text>
</comment>
<sequence length="108" mass="12786">MSESSIESVSDELLTGSTKKELTDFFHSQNFTKDEVSELLISRKRIKSKIYTRKSRALYRERIKTRELQKCALENERTNLLREIAFWQNAVYYEYNDDVFISPIPALN</sequence>
<dbReference type="AlphaFoldDB" id="A0AAV7K1Y3"/>
<evidence type="ECO:0000313" key="1">
    <source>
        <dbReference type="EMBL" id="KAI6654953.1"/>
    </source>
</evidence>